<dbReference type="eggNOG" id="ENOG502ZI89">
    <property type="taxonomic scope" value="Bacteria"/>
</dbReference>
<reference evidence="1 2" key="1">
    <citation type="submission" date="2011-11" db="EMBL/GenBank/DDBJ databases">
        <title>Improved High-Quality Draft sequence of Beggiatoa alba B18lD.</title>
        <authorList>
            <consortium name="US DOE Joint Genome Institute"/>
            <person name="Lucas S."/>
            <person name="Han J."/>
            <person name="Lapidus A."/>
            <person name="Cheng J.-F."/>
            <person name="Goodwin L."/>
            <person name="Pitluck S."/>
            <person name="Peters L."/>
            <person name="Mikhailova N."/>
            <person name="Held B."/>
            <person name="Detter J.C."/>
            <person name="Han C."/>
            <person name="Tapia R."/>
            <person name="Land M."/>
            <person name="Hauser L."/>
            <person name="Kyrpides N."/>
            <person name="Ivanova N."/>
            <person name="Pagani I."/>
            <person name="Samuel K."/>
            <person name="Teske A."/>
            <person name="Mueller J."/>
            <person name="Woyke T."/>
        </authorList>
    </citation>
    <scope>NUCLEOTIDE SEQUENCE [LARGE SCALE GENOMIC DNA]</scope>
    <source>
        <strain evidence="1 2">B18LD</strain>
    </source>
</reference>
<dbReference type="Proteomes" id="UP000005744">
    <property type="component" value="Unassembled WGS sequence"/>
</dbReference>
<evidence type="ECO:0000313" key="1">
    <source>
        <dbReference type="EMBL" id="EIJ43205.1"/>
    </source>
</evidence>
<accession>I3CHW2</accession>
<dbReference type="RefSeq" id="WP_002690188.1">
    <property type="nucleotide sequence ID" value="NZ_JH600070.1"/>
</dbReference>
<sequence>MKSQDIFLLLKLVSLQQQEQKNHVLYIADKEKELEQIHRIRKDNSIISPCQDWNDSAEIEPFIPETSFAARYTVRTLSTETGMSKSQISLSLQRCYAVTLAKIDRITNVPRVNIKALTEFLVYGIRYVFPAELKELTRGVATGLAAPVLKGEIMTAGELSIPVWEDAHGKTKGQCIEPLYKTVSQAIRRDERLYAFLALTDAIRIGQPRERAFATDKLSKMLRELL</sequence>
<dbReference type="STRING" id="395493.BegalDRAFT_2351"/>
<dbReference type="OrthoDB" id="194359at2"/>
<proteinExistence type="predicted"/>
<dbReference type="HOGENOM" id="CLU_099442_0_0_6"/>
<evidence type="ECO:0000313" key="2">
    <source>
        <dbReference type="Proteomes" id="UP000005744"/>
    </source>
</evidence>
<gene>
    <name evidence="1" type="ORF">BegalDRAFT_2351</name>
</gene>
<organism evidence="1 2">
    <name type="scientific">Beggiatoa alba B18LD</name>
    <dbReference type="NCBI Taxonomy" id="395493"/>
    <lineage>
        <taxon>Bacteria</taxon>
        <taxon>Pseudomonadati</taxon>
        <taxon>Pseudomonadota</taxon>
        <taxon>Gammaproteobacteria</taxon>
        <taxon>Thiotrichales</taxon>
        <taxon>Thiotrichaceae</taxon>
        <taxon>Beggiatoa</taxon>
    </lineage>
</organism>
<dbReference type="AlphaFoldDB" id="I3CHW2"/>
<dbReference type="EMBL" id="JH600070">
    <property type="protein sequence ID" value="EIJ43205.1"/>
    <property type="molecule type" value="Genomic_DNA"/>
</dbReference>
<keyword evidence="2" id="KW-1185">Reference proteome</keyword>
<name>I3CHW2_9GAMM</name>
<protein>
    <submittedName>
        <fullName evidence="1">Uncharacterized protein</fullName>
    </submittedName>
</protein>